<evidence type="ECO:0000313" key="4">
    <source>
        <dbReference type="Proteomes" id="UP000256864"/>
    </source>
</evidence>
<proteinExistence type="predicted"/>
<name>A0A371NC55_9EURY</name>
<evidence type="ECO:0000256" key="1">
    <source>
        <dbReference type="SAM" id="Coils"/>
    </source>
</evidence>
<feature type="transmembrane region" description="Helical" evidence="2">
    <location>
        <begin position="12"/>
        <end position="31"/>
    </location>
</feature>
<gene>
    <name evidence="3" type="ORF">C7452_0089</name>
</gene>
<organism evidence="3 4">
    <name type="scientific">Methanothermobacter defluvii</name>
    <dbReference type="NCBI Taxonomy" id="49339"/>
    <lineage>
        <taxon>Archaea</taxon>
        <taxon>Methanobacteriati</taxon>
        <taxon>Methanobacteriota</taxon>
        <taxon>Methanomada group</taxon>
        <taxon>Methanobacteria</taxon>
        <taxon>Methanobacteriales</taxon>
        <taxon>Methanobacteriaceae</taxon>
        <taxon>Methanothermobacter</taxon>
    </lineage>
</organism>
<dbReference type="RefSeq" id="WP_048175826.1">
    <property type="nucleotide sequence ID" value="NZ_QREL01000001.1"/>
</dbReference>
<dbReference type="GeneID" id="82297733"/>
<keyword evidence="1" id="KW-0175">Coiled coil</keyword>
<evidence type="ECO:0000313" key="3">
    <source>
        <dbReference type="EMBL" id="REE28099.1"/>
    </source>
</evidence>
<keyword evidence="2" id="KW-1133">Transmembrane helix</keyword>
<dbReference type="Proteomes" id="UP000256864">
    <property type="component" value="Unassembled WGS sequence"/>
</dbReference>
<accession>A0A371NC55</accession>
<keyword evidence="4" id="KW-1185">Reference proteome</keyword>
<sequence>MATTATVPQNVLWLIISILGFITVIIVAVQWRRVRESQNDIMLLEKQIELKKITLVENDLHAKRLMETTIPLPKDKQDKLASIRKKTSEIMHEVGYLQSEISERLALLEAKTEFKKLEKMLKELEKKEAEMNSRLKK</sequence>
<keyword evidence="2" id="KW-0472">Membrane</keyword>
<dbReference type="AlphaFoldDB" id="A0A371NC55"/>
<dbReference type="EMBL" id="QREL01000001">
    <property type="protein sequence ID" value="REE28099.1"/>
    <property type="molecule type" value="Genomic_DNA"/>
</dbReference>
<evidence type="ECO:0000256" key="2">
    <source>
        <dbReference type="SAM" id="Phobius"/>
    </source>
</evidence>
<comment type="caution">
    <text evidence="3">The sequence shown here is derived from an EMBL/GenBank/DDBJ whole genome shotgun (WGS) entry which is preliminary data.</text>
</comment>
<reference evidence="3 4" key="1">
    <citation type="submission" date="2018-07" db="EMBL/GenBank/DDBJ databases">
        <title>Genomic Encyclopedia of Type Strains, Phase IV (KMG-IV): sequencing the most valuable type-strain genomes for metagenomic binning, comparative biology and taxonomic classification.</title>
        <authorList>
            <person name="Goeker M."/>
        </authorList>
    </citation>
    <scope>NUCLEOTIDE SEQUENCE [LARGE SCALE GENOMIC DNA]</scope>
    <source>
        <strain evidence="3 4">DSM 7466</strain>
    </source>
</reference>
<protein>
    <submittedName>
        <fullName evidence="3">Uncharacterized protein</fullName>
    </submittedName>
</protein>
<keyword evidence="2" id="KW-0812">Transmembrane</keyword>
<feature type="coiled-coil region" evidence="1">
    <location>
        <begin position="107"/>
        <end position="137"/>
    </location>
</feature>